<evidence type="ECO:0000313" key="3">
    <source>
        <dbReference type="Proteomes" id="UP000075714"/>
    </source>
</evidence>
<accession>A0A150H0E8</accession>
<dbReference type="EMBL" id="LSYV01000003">
    <property type="protein sequence ID" value="KXZ55504.1"/>
    <property type="molecule type" value="Genomic_DNA"/>
</dbReference>
<dbReference type="AlphaFoldDB" id="A0A150H0E8"/>
<comment type="caution">
    <text evidence="2">The sequence shown here is derived from an EMBL/GenBank/DDBJ whole genome shotgun (WGS) entry which is preliminary data.</text>
</comment>
<proteinExistence type="predicted"/>
<dbReference type="Proteomes" id="UP000075714">
    <property type="component" value="Unassembled WGS sequence"/>
</dbReference>
<evidence type="ECO:0000256" key="1">
    <source>
        <dbReference type="SAM" id="MobiDB-lite"/>
    </source>
</evidence>
<reference evidence="3" key="1">
    <citation type="journal article" date="2016" name="Nat. Commun.">
        <title>The Gonium pectorale genome demonstrates co-option of cell cycle regulation during the evolution of multicellularity.</title>
        <authorList>
            <person name="Hanschen E.R."/>
            <person name="Marriage T.N."/>
            <person name="Ferris P.J."/>
            <person name="Hamaji T."/>
            <person name="Toyoda A."/>
            <person name="Fujiyama A."/>
            <person name="Neme R."/>
            <person name="Noguchi H."/>
            <person name="Minakuchi Y."/>
            <person name="Suzuki M."/>
            <person name="Kawai-Toyooka H."/>
            <person name="Smith D.R."/>
            <person name="Sparks H."/>
            <person name="Anderson J."/>
            <person name="Bakaric R."/>
            <person name="Luria V."/>
            <person name="Karger A."/>
            <person name="Kirschner M.W."/>
            <person name="Durand P.M."/>
            <person name="Michod R.E."/>
            <person name="Nozaki H."/>
            <person name="Olson B.J."/>
        </authorList>
    </citation>
    <scope>NUCLEOTIDE SEQUENCE [LARGE SCALE GENOMIC DNA]</scope>
    <source>
        <strain evidence="3">NIES-2863</strain>
    </source>
</reference>
<feature type="compositionally biased region" description="Low complexity" evidence="1">
    <location>
        <begin position="24"/>
        <end position="54"/>
    </location>
</feature>
<gene>
    <name evidence="2" type="ORF">GPECTOR_2g1053</name>
</gene>
<feature type="region of interest" description="Disordered" evidence="1">
    <location>
        <begin position="1"/>
        <end position="54"/>
    </location>
</feature>
<name>A0A150H0E8_GONPE</name>
<organism evidence="2 3">
    <name type="scientific">Gonium pectorale</name>
    <name type="common">Green alga</name>
    <dbReference type="NCBI Taxonomy" id="33097"/>
    <lineage>
        <taxon>Eukaryota</taxon>
        <taxon>Viridiplantae</taxon>
        <taxon>Chlorophyta</taxon>
        <taxon>core chlorophytes</taxon>
        <taxon>Chlorophyceae</taxon>
        <taxon>CS clade</taxon>
        <taxon>Chlamydomonadales</taxon>
        <taxon>Volvocaceae</taxon>
        <taxon>Gonium</taxon>
    </lineage>
</organism>
<protein>
    <submittedName>
        <fullName evidence="2">Uncharacterized protein</fullName>
    </submittedName>
</protein>
<keyword evidence="3" id="KW-1185">Reference proteome</keyword>
<evidence type="ECO:0000313" key="2">
    <source>
        <dbReference type="EMBL" id="KXZ55504.1"/>
    </source>
</evidence>
<sequence>MAAQLLADVVGPEEPAGPGWAQREPAAAPMPEAAGHPVQHQQHQQPGPVGAGPLDLRGRVRRLVRWSLRLALRVGAAEGPLSLRLGNLFDNRSPVYIE</sequence>